<dbReference type="GO" id="GO:0005634">
    <property type="term" value="C:nucleus"/>
    <property type="evidence" value="ECO:0007669"/>
    <property type="project" value="UniProtKB-SubCell"/>
</dbReference>
<feature type="domain" description="Orange" evidence="8">
    <location>
        <begin position="88"/>
        <end position="124"/>
    </location>
</feature>
<accession>A0AA35KQU7</accession>
<sequence>MGTDHRLQERRALNSFRKVSKPLMEKRRRARINLSLEQLKALLEKNYSHQIRKRKLEKADILELSVKYMKSLQPLAHQGVPLTKSADYQAGFRSCLQGVRQFLLRSEAASEASCSSSFQLLHQLARVLPMAAAGGVFSTTDSDPQAALPKARLAALGSPGGPTTATLRKARPLKSRGCEAAFPAAGGRSQAGSDRGQSGQALPERSQELWRPW</sequence>
<proteinExistence type="predicted"/>
<keyword evidence="4" id="KW-0804">Transcription</keyword>
<dbReference type="SUPFAM" id="SSF47459">
    <property type="entry name" value="HLH, helix-loop-helix DNA-binding domain"/>
    <property type="match status" value="1"/>
</dbReference>
<feature type="domain" description="BHLH" evidence="7">
    <location>
        <begin position="16"/>
        <end position="72"/>
    </location>
</feature>
<dbReference type="PROSITE" id="PS51054">
    <property type="entry name" value="ORANGE"/>
    <property type="match status" value="1"/>
</dbReference>
<evidence type="ECO:0000256" key="4">
    <source>
        <dbReference type="ARBA" id="ARBA00023163"/>
    </source>
</evidence>
<comment type="subcellular location">
    <subcellularLocation>
        <location evidence="1">Nucleus</location>
    </subcellularLocation>
</comment>
<keyword evidence="5" id="KW-0539">Nucleus</keyword>
<protein>
    <submittedName>
        <fullName evidence="9">Transcription factor HES-3</fullName>
    </submittedName>
</protein>
<dbReference type="GO" id="GO:0006355">
    <property type="term" value="P:regulation of DNA-templated transcription"/>
    <property type="evidence" value="ECO:0007669"/>
    <property type="project" value="InterPro"/>
</dbReference>
<dbReference type="InterPro" id="IPR050370">
    <property type="entry name" value="HES_HEY"/>
</dbReference>
<dbReference type="FunFam" id="4.10.280.10:FF:000077">
    <property type="entry name" value="transcription factor HES-3 isoform X2"/>
    <property type="match status" value="1"/>
</dbReference>
<dbReference type="PROSITE" id="PS50888">
    <property type="entry name" value="BHLH"/>
    <property type="match status" value="1"/>
</dbReference>
<dbReference type="InterPro" id="IPR011598">
    <property type="entry name" value="bHLH_dom"/>
</dbReference>
<evidence type="ECO:0000259" key="8">
    <source>
        <dbReference type="PROSITE" id="PS51054"/>
    </source>
</evidence>
<dbReference type="SMART" id="SM00353">
    <property type="entry name" value="HLH"/>
    <property type="match status" value="1"/>
</dbReference>
<dbReference type="Proteomes" id="UP001178461">
    <property type="component" value="Chromosome 8"/>
</dbReference>
<gene>
    <name evidence="9" type="ORF">PODLI_1B003157</name>
</gene>
<evidence type="ECO:0000256" key="2">
    <source>
        <dbReference type="ARBA" id="ARBA00022491"/>
    </source>
</evidence>
<reference evidence="9" key="1">
    <citation type="submission" date="2022-12" db="EMBL/GenBank/DDBJ databases">
        <authorList>
            <person name="Alioto T."/>
            <person name="Alioto T."/>
            <person name="Gomez Garrido J."/>
        </authorList>
    </citation>
    <scope>NUCLEOTIDE SEQUENCE</scope>
</reference>
<evidence type="ECO:0000256" key="5">
    <source>
        <dbReference type="ARBA" id="ARBA00023242"/>
    </source>
</evidence>
<dbReference type="EMBL" id="OX395133">
    <property type="protein sequence ID" value="CAI5782655.1"/>
    <property type="molecule type" value="Genomic_DNA"/>
</dbReference>
<dbReference type="InterPro" id="IPR036638">
    <property type="entry name" value="HLH_DNA-bd_sf"/>
</dbReference>
<evidence type="ECO:0000259" key="7">
    <source>
        <dbReference type="PROSITE" id="PS50888"/>
    </source>
</evidence>
<dbReference type="AlphaFoldDB" id="A0AA35KQU7"/>
<dbReference type="Pfam" id="PF00010">
    <property type="entry name" value="HLH"/>
    <property type="match status" value="1"/>
</dbReference>
<keyword evidence="2" id="KW-0678">Repressor</keyword>
<dbReference type="GO" id="GO:0046983">
    <property type="term" value="F:protein dimerization activity"/>
    <property type="evidence" value="ECO:0007669"/>
    <property type="project" value="InterPro"/>
</dbReference>
<dbReference type="Gene3D" id="4.10.280.10">
    <property type="entry name" value="Helix-loop-helix DNA-binding domain"/>
    <property type="match status" value="1"/>
</dbReference>
<dbReference type="InterPro" id="IPR003650">
    <property type="entry name" value="Orange_dom"/>
</dbReference>
<feature type="compositionally biased region" description="Polar residues" evidence="6">
    <location>
        <begin position="190"/>
        <end position="200"/>
    </location>
</feature>
<evidence type="ECO:0000313" key="9">
    <source>
        <dbReference type="EMBL" id="CAI5782655.1"/>
    </source>
</evidence>
<evidence type="ECO:0000313" key="10">
    <source>
        <dbReference type="Proteomes" id="UP001178461"/>
    </source>
</evidence>
<keyword evidence="3" id="KW-0805">Transcription regulation</keyword>
<evidence type="ECO:0000256" key="6">
    <source>
        <dbReference type="SAM" id="MobiDB-lite"/>
    </source>
</evidence>
<keyword evidence="10" id="KW-1185">Reference proteome</keyword>
<dbReference type="GO" id="GO:0003677">
    <property type="term" value="F:DNA binding"/>
    <property type="evidence" value="ECO:0007669"/>
    <property type="project" value="InterPro"/>
</dbReference>
<dbReference type="PANTHER" id="PTHR10985">
    <property type="entry name" value="BASIC HELIX-LOOP-HELIX TRANSCRIPTION FACTOR, HES-RELATED"/>
    <property type="match status" value="1"/>
</dbReference>
<organism evidence="9 10">
    <name type="scientific">Podarcis lilfordi</name>
    <name type="common">Lilford's wall lizard</name>
    <dbReference type="NCBI Taxonomy" id="74358"/>
    <lineage>
        <taxon>Eukaryota</taxon>
        <taxon>Metazoa</taxon>
        <taxon>Chordata</taxon>
        <taxon>Craniata</taxon>
        <taxon>Vertebrata</taxon>
        <taxon>Euteleostomi</taxon>
        <taxon>Lepidosauria</taxon>
        <taxon>Squamata</taxon>
        <taxon>Bifurcata</taxon>
        <taxon>Unidentata</taxon>
        <taxon>Episquamata</taxon>
        <taxon>Laterata</taxon>
        <taxon>Lacertibaenia</taxon>
        <taxon>Lacertidae</taxon>
        <taxon>Podarcis</taxon>
    </lineage>
</organism>
<feature type="region of interest" description="Disordered" evidence="6">
    <location>
        <begin position="154"/>
        <end position="213"/>
    </location>
</feature>
<evidence type="ECO:0000256" key="3">
    <source>
        <dbReference type="ARBA" id="ARBA00023015"/>
    </source>
</evidence>
<name>A0AA35KQU7_9SAUR</name>
<evidence type="ECO:0000256" key="1">
    <source>
        <dbReference type="ARBA" id="ARBA00004123"/>
    </source>
</evidence>